<dbReference type="SUPFAM" id="SSF56672">
    <property type="entry name" value="DNA/RNA polymerases"/>
    <property type="match status" value="1"/>
</dbReference>
<keyword evidence="2" id="KW-0548">Nucleotidyltransferase</keyword>
<dbReference type="CDD" id="cd01647">
    <property type="entry name" value="RT_LTR"/>
    <property type="match status" value="1"/>
</dbReference>
<keyword evidence="3" id="KW-1185">Reference proteome</keyword>
<comment type="caution">
    <text evidence="2">The sequence shown here is derived from an EMBL/GenBank/DDBJ whole genome shotgun (WGS) entry which is preliminary data.</text>
</comment>
<dbReference type="EMBL" id="BQNB010009912">
    <property type="protein sequence ID" value="GJS70136.1"/>
    <property type="molecule type" value="Genomic_DNA"/>
</dbReference>
<keyword evidence="2" id="KW-0695">RNA-directed DNA polymerase</keyword>
<dbReference type="GO" id="GO:0003964">
    <property type="term" value="F:RNA-directed DNA polymerase activity"/>
    <property type="evidence" value="ECO:0007669"/>
    <property type="project" value="UniProtKB-KW"/>
</dbReference>
<proteinExistence type="predicted"/>
<name>A0ABQ4XY23_9ASTR</name>
<dbReference type="InterPro" id="IPR000477">
    <property type="entry name" value="RT_dom"/>
</dbReference>
<dbReference type="PANTHER" id="PTHR24559:SF444">
    <property type="entry name" value="REVERSE TRANSCRIPTASE DOMAIN-CONTAINING PROTEIN"/>
    <property type="match status" value="1"/>
</dbReference>
<sequence length="111" mass="12887">MDQEKTTFTCPFETYAYRRMPFGLCNASAIFQRCMLAIFHDMIKESVEVFMDDFSVFGDSFDKCLKNLDKMLQRCKDAHLVLNWEKCHFMVKEGIMLGYKVSSAGLEVDKA</sequence>
<keyword evidence="2" id="KW-0808">Transferase</keyword>
<reference evidence="2" key="2">
    <citation type="submission" date="2022-01" db="EMBL/GenBank/DDBJ databases">
        <authorList>
            <person name="Yamashiro T."/>
            <person name="Shiraishi A."/>
            <person name="Satake H."/>
            <person name="Nakayama K."/>
        </authorList>
    </citation>
    <scope>NUCLEOTIDE SEQUENCE</scope>
</reference>
<evidence type="ECO:0000313" key="2">
    <source>
        <dbReference type="EMBL" id="GJS70136.1"/>
    </source>
</evidence>
<evidence type="ECO:0000259" key="1">
    <source>
        <dbReference type="Pfam" id="PF00078"/>
    </source>
</evidence>
<reference evidence="2" key="1">
    <citation type="journal article" date="2022" name="Int. J. Mol. Sci.">
        <title>Draft Genome of Tanacetum Coccineum: Genomic Comparison of Closely Related Tanacetum-Family Plants.</title>
        <authorList>
            <person name="Yamashiro T."/>
            <person name="Shiraishi A."/>
            <person name="Nakayama K."/>
            <person name="Satake H."/>
        </authorList>
    </citation>
    <scope>NUCLEOTIDE SEQUENCE</scope>
</reference>
<accession>A0ABQ4XY23</accession>
<organism evidence="2 3">
    <name type="scientific">Tanacetum coccineum</name>
    <dbReference type="NCBI Taxonomy" id="301880"/>
    <lineage>
        <taxon>Eukaryota</taxon>
        <taxon>Viridiplantae</taxon>
        <taxon>Streptophyta</taxon>
        <taxon>Embryophyta</taxon>
        <taxon>Tracheophyta</taxon>
        <taxon>Spermatophyta</taxon>
        <taxon>Magnoliopsida</taxon>
        <taxon>eudicotyledons</taxon>
        <taxon>Gunneridae</taxon>
        <taxon>Pentapetalae</taxon>
        <taxon>asterids</taxon>
        <taxon>campanulids</taxon>
        <taxon>Asterales</taxon>
        <taxon>Asteraceae</taxon>
        <taxon>Asteroideae</taxon>
        <taxon>Anthemideae</taxon>
        <taxon>Anthemidinae</taxon>
        <taxon>Tanacetum</taxon>
    </lineage>
</organism>
<dbReference type="Proteomes" id="UP001151760">
    <property type="component" value="Unassembled WGS sequence"/>
</dbReference>
<dbReference type="Gene3D" id="3.10.10.10">
    <property type="entry name" value="HIV Type 1 Reverse Transcriptase, subunit A, domain 1"/>
    <property type="match status" value="1"/>
</dbReference>
<gene>
    <name evidence="2" type="ORF">Tco_0702977</name>
</gene>
<feature type="domain" description="Reverse transcriptase" evidence="1">
    <location>
        <begin position="2"/>
        <end position="101"/>
    </location>
</feature>
<dbReference type="InterPro" id="IPR043128">
    <property type="entry name" value="Rev_trsase/Diguanyl_cyclase"/>
</dbReference>
<evidence type="ECO:0000313" key="3">
    <source>
        <dbReference type="Proteomes" id="UP001151760"/>
    </source>
</evidence>
<protein>
    <submittedName>
        <fullName evidence="2">Reverse transcriptase domain-containing protein</fullName>
    </submittedName>
</protein>
<dbReference type="PANTHER" id="PTHR24559">
    <property type="entry name" value="TRANSPOSON TY3-I GAG-POL POLYPROTEIN"/>
    <property type="match status" value="1"/>
</dbReference>
<dbReference type="Gene3D" id="3.30.70.270">
    <property type="match status" value="1"/>
</dbReference>
<dbReference type="Pfam" id="PF00078">
    <property type="entry name" value="RVT_1"/>
    <property type="match status" value="1"/>
</dbReference>
<dbReference type="InterPro" id="IPR043502">
    <property type="entry name" value="DNA/RNA_pol_sf"/>
</dbReference>
<dbReference type="InterPro" id="IPR053134">
    <property type="entry name" value="RNA-dir_DNA_polymerase"/>
</dbReference>